<dbReference type="GO" id="GO:0016853">
    <property type="term" value="F:isomerase activity"/>
    <property type="evidence" value="ECO:0007669"/>
    <property type="project" value="UniProtKB-KW"/>
</dbReference>
<dbReference type="InterPro" id="IPR012341">
    <property type="entry name" value="6hp_glycosidase-like_sf"/>
</dbReference>
<dbReference type="InterPro" id="IPR008928">
    <property type="entry name" value="6-hairpin_glycosidase_sf"/>
</dbReference>
<dbReference type="Pfam" id="PF07221">
    <property type="entry name" value="GlcNAc_2-epim"/>
    <property type="match status" value="1"/>
</dbReference>
<dbReference type="InterPro" id="IPR010819">
    <property type="entry name" value="AGE/CE"/>
</dbReference>
<proteinExistence type="inferred from homology"/>
<dbReference type="Proteomes" id="UP000321461">
    <property type="component" value="Unassembled WGS sequence"/>
</dbReference>
<dbReference type="Gene3D" id="1.50.10.10">
    <property type="match status" value="1"/>
</dbReference>
<accession>A0A5C9AFI1</accession>
<dbReference type="SUPFAM" id="SSF48208">
    <property type="entry name" value="Six-hairpin glycosidases"/>
    <property type="match status" value="1"/>
</dbReference>
<dbReference type="AlphaFoldDB" id="A0A5C9AFI1"/>
<evidence type="ECO:0000256" key="1">
    <source>
        <dbReference type="ARBA" id="ARBA00008558"/>
    </source>
</evidence>
<dbReference type="EMBL" id="VSBS01000901">
    <property type="protein sequence ID" value="TXS99705.1"/>
    <property type="molecule type" value="Genomic_DNA"/>
</dbReference>
<dbReference type="PANTHER" id="PTHR15108">
    <property type="entry name" value="N-ACYLGLUCOSAMINE-2-EPIMERASE"/>
    <property type="match status" value="1"/>
</dbReference>
<gene>
    <name evidence="3" type="ORF">FWK02_21395</name>
</gene>
<comment type="similarity">
    <text evidence="1">Belongs to the N-acylglucosamine 2-epimerase family.</text>
</comment>
<reference evidence="3 4" key="1">
    <citation type="submission" date="2019-08" db="EMBL/GenBank/DDBJ databases">
        <title>Whole genome analysis of cultivated E. coli strains isolated from CD patients and healthy donors.</title>
        <authorList>
            <person name="Siniagina M.N."/>
            <person name="Markelova M.I."/>
            <person name="Laikov A.V."/>
            <person name="Boulygina E.A."/>
            <person name="Khusnutdinova D.R."/>
            <person name="Kharchenko A."/>
            <person name="Grigoryeva T.V."/>
        </authorList>
    </citation>
    <scope>NUCLEOTIDE SEQUENCE [LARGE SCALE GENOMIC DNA]</scope>
    <source>
        <strain evidence="3 4">3_77_5</strain>
    </source>
</reference>
<sequence>MKWFNTLSHNRWLEQETDRIFDFGKNSVVPTGFGWLGNKGQIKEEMGTHLWITARMLHVYSVAAAMGRPGAYSLVDHGIKAMNGALRDKKYGGWYACVNDEGV</sequence>
<evidence type="ECO:0000313" key="3">
    <source>
        <dbReference type="EMBL" id="TXS99705.1"/>
    </source>
</evidence>
<protein>
    <submittedName>
        <fullName evidence="3">Sugar isomerase</fullName>
    </submittedName>
</protein>
<comment type="caution">
    <text evidence="3">The sequence shown here is derived from an EMBL/GenBank/DDBJ whole genome shotgun (WGS) entry which is preliminary data.</text>
</comment>
<name>A0A5C9AFI1_ECOLX</name>
<evidence type="ECO:0000256" key="2">
    <source>
        <dbReference type="ARBA" id="ARBA00023235"/>
    </source>
</evidence>
<dbReference type="GO" id="GO:0005975">
    <property type="term" value="P:carbohydrate metabolic process"/>
    <property type="evidence" value="ECO:0007669"/>
    <property type="project" value="InterPro"/>
</dbReference>
<feature type="non-terminal residue" evidence="3">
    <location>
        <position position="103"/>
    </location>
</feature>
<keyword evidence="2 3" id="KW-0413">Isomerase</keyword>
<organism evidence="3 4">
    <name type="scientific">Escherichia coli</name>
    <dbReference type="NCBI Taxonomy" id="562"/>
    <lineage>
        <taxon>Bacteria</taxon>
        <taxon>Pseudomonadati</taxon>
        <taxon>Pseudomonadota</taxon>
        <taxon>Gammaproteobacteria</taxon>
        <taxon>Enterobacterales</taxon>
        <taxon>Enterobacteriaceae</taxon>
        <taxon>Escherichia</taxon>
    </lineage>
</organism>
<evidence type="ECO:0000313" key="4">
    <source>
        <dbReference type="Proteomes" id="UP000321461"/>
    </source>
</evidence>